<reference evidence="2" key="1">
    <citation type="journal article" date="2022" name="Front. Genet.">
        <title>Chromosome-Scale Assembly of the Dendrobium nobile Genome Provides Insights Into the Molecular Mechanism of the Biosynthesis of the Medicinal Active Ingredient of Dendrobium.</title>
        <authorList>
            <person name="Xu Q."/>
            <person name="Niu S.-C."/>
            <person name="Li K.-L."/>
            <person name="Zheng P.-J."/>
            <person name="Zhang X.-J."/>
            <person name="Jia Y."/>
            <person name="Liu Y."/>
            <person name="Niu Y.-X."/>
            <person name="Yu L.-H."/>
            <person name="Chen D.-F."/>
            <person name="Zhang G.-Q."/>
        </authorList>
    </citation>
    <scope>NUCLEOTIDE SEQUENCE</scope>
    <source>
        <tissue evidence="2">Leaf</tissue>
    </source>
</reference>
<evidence type="ECO:0000313" key="3">
    <source>
        <dbReference type="Proteomes" id="UP000829196"/>
    </source>
</evidence>
<keyword evidence="1" id="KW-0812">Transmembrane</keyword>
<comment type="caution">
    <text evidence="2">The sequence shown here is derived from an EMBL/GenBank/DDBJ whole genome shotgun (WGS) entry which is preliminary data.</text>
</comment>
<dbReference type="Proteomes" id="UP000829196">
    <property type="component" value="Unassembled WGS sequence"/>
</dbReference>
<dbReference type="EMBL" id="JAGYWB010000006">
    <property type="protein sequence ID" value="KAI0519181.1"/>
    <property type="molecule type" value="Genomic_DNA"/>
</dbReference>
<protein>
    <submittedName>
        <fullName evidence="2">Uncharacterized protein</fullName>
    </submittedName>
</protein>
<sequence>MEFSPTSRPSHIFTLIIAKNGSIQDNASTRRDNHREERGDFAINLGKILNSIMIPHPSPQSWQNPERWVIHPIIKMHQHQAFISLCGVGYMNIFSLFVLLRVKFLFRSNKNVI</sequence>
<feature type="transmembrane region" description="Helical" evidence="1">
    <location>
        <begin position="81"/>
        <end position="100"/>
    </location>
</feature>
<name>A0A8T3BU57_DENNO</name>
<dbReference type="AlphaFoldDB" id="A0A8T3BU57"/>
<keyword evidence="1" id="KW-0472">Membrane</keyword>
<evidence type="ECO:0000313" key="2">
    <source>
        <dbReference type="EMBL" id="KAI0519181.1"/>
    </source>
</evidence>
<keyword evidence="3" id="KW-1185">Reference proteome</keyword>
<keyword evidence="1" id="KW-1133">Transmembrane helix</keyword>
<evidence type="ECO:0000256" key="1">
    <source>
        <dbReference type="SAM" id="Phobius"/>
    </source>
</evidence>
<proteinExistence type="predicted"/>
<organism evidence="2 3">
    <name type="scientific">Dendrobium nobile</name>
    <name type="common">Orchid</name>
    <dbReference type="NCBI Taxonomy" id="94219"/>
    <lineage>
        <taxon>Eukaryota</taxon>
        <taxon>Viridiplantae</taxon>
        <taxon>Streptophyta</taxon>
        <taxon>Embryophyta</taxon>
        <taxon>Tracheophyta</taxon>
        <taxon>Spermatophyta</taxon>
        <taxon>Magnoliopsida</taxon>
        <taxon>Liliopsida</taxon>
        <taxon>Asparagales</taxon>
        <taxon>Orchidaceae</taxon>
        <taxon>Epidendroideae</taxon>
        <taxon>Malaxideae</taxon>
        <taxon>Dendrobiinae</taxon>
        <taxon>Dendrobium</taxon>
    </lineage>
</organism>
<gene>
    <name evidence="2" type="ORF">KFK09_006623</name>
</gene>
<accession>A0A8T3BU57</accession>